<evidence type="ECO:0000313" key="2">
    <source>
        <dbReference type="Proteomes" id="UP001163846"/>
    </source>
</evidence>
<name>A0AA38PKN7_9AGAR</name>
<proteinExistence type="predicted"/>
<gene>
    <name evidence="1" type="ORF">F5878DRAFT_602503</name>
</gene>
<dbReference type="EMBL" id="MU805957">
    <property type="protein sequence ID" value="KAJ3844251.1"/>
    <property type="molecule type" value="Genomic_DNA"/>
</dbReference>
<dbReference type="AlphaFoldDB" id="A0AA38PKN7"/>
<accession>A0AA38PKN7</accession>
<reference evidence="1" key="1">
    <citation type="submission" date="2022-08" db="EMBL/GenBank/DDBJ databases">
        <authorList>
            <consortium name="DOE Joint Genome Institute"/>
            <person name="Min B."/>
            <person name="Riley R."/>
            <person name="Sierra-Patev S."/>
            <person name="Naranjo-Ortiz M."/>
            <person name="Looney B."/>
            <person name="Konkel Z."/>
            <person name="Slot J.C."/>
            <person name="Sakamoto Y."/>
            <person name="Steenwyk J.L."/>
            <person name="Rokas A."/>
            <person name="Carro J."/>
            <person name="Camarero S."/>
            <person name="Ferreira P."/>
            <person name="Molpeceres G."/>
            <person name="Ruiz-Duenas F.J."/>
            <person name="Serrano A."/>
            <person name="Henrissat B."/>
            <person name="Drula E."/>
            <person name="Hughes K.W."/>
            <person name="Mata J.L."/>
            <person name="Ishikawa N.K."/>
            <person name="Vargas-Isla R."/>
            <person name="Ushijima S."/>
            <person name="Smith C.A."/>
            <person name="Ahrendt S."/>
            <person name="Andreopoulos W."/>
            <person name="He G."/>
            <person name="Labutti K."/>
            <person name="Lipzen A."/>
            <person name="Ng V."/>
            <person name="Sandor L."/>
            <person name="Barry K."/>
            <person name="Martinez A.T."/>
            <person name="Xiao Y."/>
            <person name="Gibbons J.G."/>
            <person name="Terashima K."/>
            <person name="Hibbett D.S."/>
            <person name="Grigoriev I.V."/>
        </authorList>
    </citation>
    <scope>NUCLEOTIDE SEQUENCE</scope>
    <source>
        <strain evidence="1">TFB9207</strain>
    </source>
</reference>
<protein>
    <submittedName>
        <fullName evidence="1">Uncharacterized protein</fullName>
    </submittedName>
</protein>
<sequence>MLLLAATLSSLLRSRLSVYRSKFNYIVLKYNARRSGDPPSPVLVRLHDNIFTPLSCIFFTRVIQYPRMYYLLLHNGCMVKCFKETYCI</sequence>
<organism evidence="1 2">
    <name type="scientific">Lentinula raphanica</name>
    <dbReference type="NCBI Taxonomy" id="153919"/>
    <lineage>
        <taxon>Eukaryota</taxon>
        <taxon>Fungi</taxon>
        <taxon>Dikarya</taxon>
        <taxon>Basidiomycota</taxon>
        <taxon>Agaricomycotina</taxon>
        <taxon>Agaricomycetes</taxon>
        <taxon>Agaricomycetidae</taxon>
        <taxon>Agaricales</taxon>
        <taxon>Marasmiineae</taxon>
        <taxon>Omphalotaceae</taxon>
        <taxon>Lentinula</taxon>
    </lineage>
</organism>
<dbReference type="Proteomes" id="UP001163846">
    <property type="component" value="Unassembled WGS sequence"/>
</dbReference>
<comment type="caution">
    <text evidence="1">The sequence shown here is derived from an EMBL/GenBank/DDBJ whole genome shotgun (WGS) entry which is preliminary data.</text>
</comment>
<evidence type="ECO:0000313" key="1">
    <source>
        <dbReference type="EMBL" id="KAJ3844251.1"/>
    </source>
</evidence>
<keyword evidence="2" id="KW-1185">Reference proteome</keyword>